<gene>
    <name evidence="2" type="ORF">PHMEG_00026828</name>
</gene>
<evidence type="ECO:0000313" key="3">
    <source>
        <dbReference type="Proteomes" id="UP000198211"/>
    </source>
</evidence>
<dbReference type="Gene3D" id="2.160.20.120">
    <property type="match status" value="1"/>
</dbReference>
<sequence>MYKSSITYTNSGDRRKSQTTSPLKSLNMNNTVSDDATPYWTVRCNLGGELCAEDKGFAVIVAGSYDVTLRYDDSVNAGNGEIARVSTGNNSPNTVAQLTVVDGLLVLQLTSTKTSLDVVLLRREQVQRVVSRGSGDVTVADNVLTTSGPSLTIVVNGSGNICVQSQEVLAVGDFSLSSQSSGRIEVQVSEFEVKTTSIQVLSSGDITVFSSSTGSVDTALLSVLGSGSLCMSSLEMSHLKSKKLVLVTFRLDHEDLARMQNCRQRDQEPLILEAFNARMST</sequence>
<protein>
    <submittedName>
        <fullName evidence="2">Uncharacterized protein</fullName>
    </submittedName>
</protein>
<comment type="caution">
    <text evidence="2">The sequence shown here is derived from an EMBL/GenBank/DDBJ whole genome shotgun (WGS) entry which is preliminary data.</text>
</comment>
<dbReference type="EMBL" id="NBNE01006636">
    <property type="protein sequence ID" value="OWZ01731.1"/>
    <property type="molecule type" value="Genomic_DNA"/>
</dbReference>
<dbReference type="AlphaFoldDB" id="A0A225V8D5"/>
<feature type="region of interest" description="Disordered" evidence="1">
    <location>
        <begin position="1"/>
        <end position="29"/>
    </location>
</feature>
<proteinExistence type="predicted"/>
<feature type="compositionally biased region" description="Polar residues" evidence="1">
    <location>
        <begin position="18"/>
        <end position="29"/>
    </location>
</feature>
<dbReference type="OrthoDB" id="110101at2759"/>
<keyword evidence="3" id="KW-1185">Reference proteome</keyword>
<feature type="compositionally biased region" description="Polar residues" evidence="1">
    <location>
        <begin position="1"/>
        <end position="11"/>
    </location>
</feature>
<name>A0A225V8D5_9STRA</name>
<evidence type="ECO:0000313" key="2">
    <source>
        <dbReference type="EMBL" id="OWZ01731.1"/>
    </source>
</evidence>
<reference evidence="3" key="1">
    <citation type="submission" date="2017-03" db="EMBL/GenBank/DDBJ databases">
        <title>Phytopthora megakarya and P. palmivora, two closely related causual agents of cacao black pod achieved similar genome size and gene model numbers by different mechanisms.</title>
        <authorList>
            <person name="Ali S."/>
            <person name="Shao J."/>
            <person name="Larry D.J."/>
            <person name="Kronmiller B."/>
            <person name="Shen D."/>
            <person name="Strem M.D."/>
            <person name="Melnick R.L."/>
            <person name="Guiltinan M.J."/>
            <person name="Tyler B.M."/>
            <person name="Meinhardt L.W."/>
            <person name="Bailey B.A."/>
        </authorList>
    </citation>
    <scope>NUCLEOTIDE SEQUENCE [LARGE SCALE GENOMIC DNA]</scope>
    <source>
        <strain evidence="3">zdho120</strain>
    </source>
</reference>
<evidence type="ECO:0000256" key="1">
    <source>
        <dbReference type="SAM" id="MobiDB-lite"/>
    </source>
</evidence>
<organism evidence="2 3">
    <name type="scientific">Phytophthora megakarya</name>
    <dbReference type="NCBI Taxonomy" id="4795"/>
    <lineage>
        <taxon>Eukaryota</taxon>
        <taxon>Sar</taxon>
        <taxon>Stramenopiles</taxon>
        <taxon>Oomycota</taxon>
        <taxon>Peronosporomycetes</taxon>
        <taxon>Peronosporales</taxon>
        <taxon>Peronosporaceae</taxon>
        <taxon>Phytophthora</taxon>
    </lineage>
</organism>
<dbReference type="Proteomes" id="UP000198211">
    <property type="component" value="Unassembled WGS sequence"/>
</dbReference>
<accession>A0A225V8D5</accession>